<proteinExistence type="predicted"/>
<dbReference type="InterPro" id="IPR046960">
    <property type="entry name" value="PPR_At4g14850-like_plant"/>
</dbReference>
<dbReference type="Gramene" id="PRQ42456">
    <property type="protein sequence ID" value="PRQ42456"/>
    <property type="gene ID" value="RchiOBHm_Chr3g0457821"/>
</dbReference>
<keyword evidence="1" id="KW-0677">Repeat</keyword>
<dbReference type="InterPro" id="IPR011990">
    <property type="entry name" value="TPR-like_helical_dom_sf"/>
</dbReference>
<sequence length="126" mass="13735">MQRGGVRPNFPSLISLLSVCGSLATLDHGTQIHAQLVRNQFDLDVYVASVLITMYVKCGNLVKAKQVFDRFGEKDVVMWNSIITGYAQHGLGEEALQVFQKMCSLGIPPDDITIIGVLSACSYSGK</sequence>
<dbReference type="GO" id="GO:0003723">
    <property type="term" value="F:RNA binding"/>
    <property type="evidence" value="ECO:0007669"/>
    <property type="project" value="InterPro"/>
</dbReference>
<dbReference type="InterPro" id="IPR002885">
    <property type="entry name" value="PPR_rpt"/>
</dbReference>
<protein>
    <submittedName>
        <fullName evidence="3">Putative pentatricopeptide</fullName>
    </submittedName>
</protein>
<evidence type="ECO:0000256" key="2">
    <source>
        <dbReference type="PROSITE-ProRule" id="PRU00708"/>
    </source>
</evidence>
<name>A0A2P6R7P5_ROSCH</name>
<dbReference type="PANTHER" id="PTHR47926:SF373">
    <property type="entry name" value="TETRATRICOPEPTIDE-LIKE HELICAL DOMAIN SUPERFAMILY, DYW DOMAIN-CONTAINING PROTEIN"/>
    <property type="match status" value="1"/>
</dbReference>
<feature type="repeat" description="PPR" evidence="2">
    <location>
        <begin position="75"/>
        <end position="109"/>
    </location>
</feature>
<dbReference type="Gene3D" id="1.25.40.10">
    <property type="entry name" value="Tetratricopeptide repeat domain"/>
    <property type="match status" value="1"/>
</dbReference>
<dbReference type="PROSITE" id="PS51375">
    <property type="entry name" value="PPR"/>
    <property type="match status" value="1"/>
</dbReference>
<dbReference type="OMA" id="ENGCIDE"/>
<evidence type="ECO:0000313" key="3">
    <source>
        <dbReference type="EMBL" id="PRQ42456.1"/>
    </source>
</evidence>
<accession>A0A2P6R7P5</accession>
<dbReference type="Proteomes" id="UP000238479">
    <property type="component" value="Chromosome 3"/>
</dbReference>
<comment type="caution">
    <text evidence="3">The sequence shown here is derived from an EMBL/GenBank/DDBJ whole genome shotgun (WGS) entry which is preliminary data.</text>
</comment>
<evidence type="ECO:0000256" key="1">
    <source>
        <dbReference type="ARBA" id="ARBA00022737"/>
    </source>
</evidence>
<dbReference type="NCBIfam" id="TIGR00756">
    <property type="entry name" value="PPR"/>
    <property type="match status" value="2"/>
</dbReference>
<dbReference type="FunFam" id="1.25.40.10:FF:001506">
    <property type="entry name" value="Os03g0317100 protein"/>
    <property type="match status" value="1"/>
</dbReference>
<dbReference type="PANTHER" id="PTHR47926">
    <property type="entry name" value="PENTATRICOPEPTIDE REPEAT-CONTAINING PROTEIN"/>
    <property type="match status" value="1"/>
</dbReference>
<dbReference type="Pfam" id="PF13041">
    <property type="entry name" value="PPR_2"/>
    <property type="match status" value="1"/>
</dbReference>
<reference evidence="3 4" key="1">
    <citation type="journal article" date="2018" name="Nat. Genet.">
        <title>The Rosa genome provides new insights in the design of modern roses.</title>
        <authorList>
            <person name="Bendahmane M."/>
        </authorList>
    </citation>
    <scope>NUCLEOTIDE SEQUENCE [LARGE SCALE GENOMIC DNA]</scope>
    <source>
        <strain evidence="4">cv. Old Blush</strain>
    </source>
</reference>
<dbReference type="AlphaFoldDB" id="A0A2P6R7P5"/>
<keyword evidence="4" id="KW-1185">Reference proteome</keyword>
<dbReference type="GO" id="GO:0009451">
    <property type="term" value="P:RNA modification"/>
    <property type="evidence" value="ECO:0007669"/>
    <property type="project" value="InterPro"/>
</dbReference>
<organism evidence="3 4">
    <name type="scientific">Rosa chinensis</name>
    <name type="common">China rose</name>
    <dbReference type="NCBI Taxonomy" id="74649"/>
    <lineage>
        <taxon>Eukaryota</taxon>
        <taxon>Viridiplantae</taxon>
        <taxon>Streptophyta</taxon>
        <taxon>Embryophyta</taxon>
        <taxon>Tracheophyta</taxon>
        <taxon>Spermatophyta</taxon>
        <taxon>Magnoliopsida</taxon>
        <taxon>eudicotyledons</taxon>
        <taxon>Gunneridae</taxon>
        <taxon>Pentapetalae</taxon>
        <taxon>rosids</taxon>
        <taxon>fabids</taxon>
        <taxon>Rosales</taxon>
        <taxon>Rosaceae</taxon>
        <taxon>Rosoideae</taxon>
        <taxon>Rosoideae incertae sedis</taxon>
        <taxon>Rosa</taxon>
    </lineage>
</organism>
<dbReference type="EMBL" id="PDCK01000041">
    <property type="protein sequence ID" value="PRQ42456.1"/>
    <property type="molecule type" value="Genomic_DNA"/>
</dbReference>
<gene>
    <name evidence="3" type="ORF">RchiOBHm_Chr3g0457821</name>
</gene>
<evidence type="ECO:0000313" key="4">
    <source>
        <dbReference type="Proteomes" id="UP000238479"/>
    </source>
</evidence>